<comment type="function">
    <text evidence="3">Component of the exocyst complex.</text>
</comment>
<dbReference type="Proteomes" id="UP000002051">
    <property type="component" value="Unassembled WGS sequence"/>
</dbReference>
<dbReference type="GO" id="GO:0000145">
    <property type="term" value="C:exocyst"/>
    <property type="evidence" value="ECO:0000318"/>
    <property type="project" value="GO_Central"/>
</dbReference>
<dbReference type="AlphaFoldDB" id="A0A072VRC7"/>
<dbReference type="Gene3D" id="1.20.1280.170">
    <property type="entry name" value="Exocyst complex component Exo70"/>
    <property type="match status" value="1"/>
</dbReference>
<dbReference type="InterPro" id="IPR004140">
    <property type="entry name" value="Exo70"/>
</dbReference>
<dbReference type="SUPFAM" id="SSF74788">
    <property type="entry name" value="Cullin repeat-like"/>
    <property type="match status" value="1"/>
</dbReference>
<reference evidence="10" key="4">
    <citation type="journal article" date="2018" name="Nat. Plants">
        <title>Whole-genome landscape of Medicago truncatula symbiotic genes.</title>
        <authorList>
            <person name="Pecrix Y."/>
            <person name="Staton S.E."/>
            <person name="Sallet E."/>
            <person name="Lelandais-Briere C."/>
            <person name="Moreau S."/>
            <person name="Carrere S."/>
            <person name="Blein T."/>
            <person name="Jardinaud M.F."/>
            <person name="Latrasse D."/>
            <person name="Zouine M."/>
            <person name="Zahm M."/>
            <person name="Kreplak J."/>
            <person name="Mayjonade B."/>
            <person name="Satge C."/>
            <person name="Perez M."/>
            <person name="Cauet S."/>
            <person name="Marande W."/>
            <person name="Chantry-Darmon C."/>
            <person name="Lopez-Roques C."/>
            <person name="Bouchez O."/>
            <person name="Berard A."/>
            <person name="Debelle F."/>
            <person name="Munos S."/>
            <person name="Bendahmane A."/>
            <person name="Berges H."/>
            <person name="Niebel A."/>
            <person name="Buitink J."/>
            <person name="Frugier F."/>
            <person name="Benhamed M."/>
            <person name="Crespi M."/>
            <person name="Gouzy J."/>
            <person name="Gamas P."/>
        </authorList>
    </citation>
    <scope>NUCLEOTIDE SEQUENCE [LARGE SCALE GENOMIC DNA]</scope>
    <source>
        <strain evidence="10">cv. Jemalong A17</strain>
    </source>
</reference>
<gene>
    <name evidence="8" type="primary">25485763</name>
    <name evidence="6" type="ordered locus">MTR_1g117090</name>
    <name evidence="7" type="ORF">MtrunA17_Chr1g0214001</name>
</gene>
<feature type="region of interest" description="Disordered" evidence="4">
    <location>
        <begin position="449"/>
        <end position="482"/>
    </location>
</feature>
<dbReference type="InterPro" id="IPR016159">
    <property type="entry name" value="Cullin_repeat-like_dom_sf"/>
</dbReference>
<feature type="domain" description="Exocyst complex subunit Exo70 C-terminal" evidence="5">
    <location>
        <begin position="269"/>
        <end position="664"/>
    </location>
</feature>
<dbReference type="EnsemblPlants" id="KEH44559">
    <property type="protein sequence ID" value="KEH44559"/>
    <property type="gene ID" value="MTR_1g117090"/>
</dbReference>
<dbReference type="KEGG" id="mtr:25485763"/>
<dbReference type="PANTHER" id="PTHR12542">
    <property type="entry name" value="EXOCYST COMPLEX PROTEIN EXO70"/>
    <property type="match status" value="1"/>
</dbReference>
<evidence type="ECO:0000313" key="8">
    <source>
        <dbReference type="EnsemblPlants" id="KEH44559"/>
    </source>
</evidence>
<evidence type="ECO:0000313" key="7">
    <source>
        <dbReference type="EMBL" id="RHN82831.1"/>
    </source>
</evidence>
<dbReference type="EMBL" id="PSQE01000001">
    <property type="protein sequence ID" value="RHN82831.1"/>
    <property type="molecule type" value="Genomic_DNA"/>
</dbReference>
<dbReference type="SMR" id="A0A072VRC7"/>
<reference evidence="6 9" key="2">
    <citation type="journal article" date="2014" name="BMC Genomics">
        <title>An improved genome release (version Mt4.0) for the model legume Medicago truncatula.</title>
        <authorList>
            <person name="Tang H."/>
            <person name="Krishnakumar V."/>
            <person name="Bidwell S."/>
            <person name="Rosen B."/>
            <person name="Chan A."/>
            <person name="Zhou S."/>
            <person name="Gentzbittel L."/>
            <person name="Childs K.L."/>
            <person name="Yandell M."/>
            <person name="Gundlach H."/>
            <person name="Mayer K.F."/>
            <person name="Schwartz D.C."/>
            <person name="Town C.D."/>
        </authorList>
    </citation>
    <scope>GENOME REANNOTATION</scope>
    <source>
        <strain evidence="6">A17</strain>
        <strain evidence="8 9">cv. Jemalong A17</strain>
    </source>
</reference>
<dbReference type="Pfam" id="PF03081">
    <property type="entry name" value="Exo70_C"/>
    <property type="match status" value="1"/>
</dbReference>
<evidence type="ECO:0000256" key="2">
    <source>
        <dbReference type="ARBA" id="ARBA00022448"/>
    </source>
</evidence>
<reference evidence="7" key="5">
    <citation type="journal article" date="2018" name="Nat. Plants">
        <title>Whole-genome landscape of Medicago truncatula symbiotic genes.</title>
        <authorList>
            <person name="Pecrix Y."/>
            <person name="Gamas P."/>
            <person name="Carrere S."/>
        </authorList>
    </citation>
    <scope>NUCLEOTIDE SEQUENCE</scope>
    <source>
        <tissue evidence="7">Leaves</tissue>
    </source>
</reference>
<comment type="similarity">
    <text evidence="1 3">Belongs to the EXO70 family.</text>
</comment>
<name>A0A072VRC7_MEDTR</name>
<organism evidence="6 9">
    <name type="scientific">Medicago truncatula</name>
    <name type="common">Barrel medic</name>
    <name type="synonym">Medicago tribuloides</name>
    <dbReference type="NCBI Taxonomy" id="3880"/>
    <lineage>
        <taxon>Eukaryota</taxon>
        <taxon>Viridiplantae</taxon>
        <taxon>Streptophyta</taxon>
        <taxon>Embryophyta</taxon>
        <taxon>Tracheophyta</taxon>
        <taxon>Spermatophyta</taxon>
        <taxon>Magnoliopsida</taxon>
        <taxon>eudicotyledons</taxon>
        <taxon>Gunneridae</taxon>
        <taxon>Pentapetalae</taxon>
        <taxon>rosids</taxon>
        <taxon>fabids</taxon>
        <taxon>Fabales</taxon>
        <taxon>Fabaceae</taxon>
        <taxon>Papilionoideae</taxon>
        <taxon>50 kb inversion clade</taxon>
        <taxon>NPAAA clade</taxon>
        <taxon>Hologalegina</taxon>
        <taxon>IRL clade</taxon>
        <taxon>Trifolieae</taxon>
        <taxon>Medicago</taxon>
    </lineage>
</organism>
<keyword evidence="9" id="KW-1185">Reference proteome</keyword>
<evidence type="ECO:0000313" key="10">
    <source>
        <dbReference type="Proteomes" id="UP000265566"/>
    </source>
</evidence>
<evidence type="ECO:0000313" key="9">
    <source>
        <dbReference type="Proteomes" id="UP000002051"/>
    </source>
</evidence>
<dbReference type="PANTHER" id="PTHR12542:SF127">
    <property type="entry name" value="EXOCYST COMPLEX COMPONENT EXO70C1"/>
    <property type="match status" value="1"/>
</dbReference>
<dbReference type="Proteomes" id="UP000265566">
    <property type="component" value="Chromosome 1"/>
</dbReference>
<keyword evidence="3" id="KW-0268">Exocytosis</keyword>
<reference evidence="6 9" key="1">
    <citation type="journal article" date="2011" name="Nature">
        <title>The Medicago genome provides insight into the evolution of rhizobial symbioses.</title>
        <authorList>
            <person name="Young N.D."/>
            <person name="Debelle F."/>
            <person name="Oldroyd G.E."/>
            <person name="Geurts R."/>
            <person name="Cannon S.B."/>
            <person name="Udvardi M.K."/>
            <person name="Benedito V.A."/>
            <person name="Mayer K.F."/>
            <person name="Gouzy J."/>
            <person name="Schoof H."/>
            <person name="Van de Peer Y."/>
            <person name="Proost S."/>
            <person name="Cook D.R."/>
            <person name="Meyers B.C."/>
            <person name="Spannagl M."/>
            <person name="Cheung F."/>
            <person name="De Mita S."/>
            <person name="Krishnakumar V."/>
            <person name="Gundlach H."/>
            <person name="Zhou S."/>
            <person name="Mudge J."/>
            <person name="Bharti A.K."/>
            <person name="Murray J.D."/>
            <person name="Naoumkina M.A."/>
            <person name="Rosen B."/>
            <person name="Silverstein K.A."/>
            <person name="Tang H."/>
            <person name="Rombauts S."/>
            <person name="Zhao P.X."/>
            <person name="Zhou P."/>
            <person name="Barbe V."/>
            <person name="Bardou P."/>
            <person name="Bechner M."/>
            <person name="Bellec A."/>
            <person name="Berger A."/>
            <person name="Berges H."/>
            <person name="Bidwell S."/>
            <person name="Bisseling T."/>
            <person name="Choisne N."/>
            <person name="Couloux A."/>
            <person name="Denny R."/>
            <person name="Deshpande S."/>
            <person name="Dai X."/>
            <person name="Doyle J.J."/>
            <person name="Dudez A.M."/>
            <person name="Farmer A.D."/>
            <person name="Fouteau S."/>
            <person name="Franken C."/>
            <person name="Gibelin C."/>
            <person name="Gish J."/>
            <person name="Goldstein S."/>
            <person name="Gonzalez A.J."/>
            <person name="Green P.J."/>
            <person name="Hallab A."/>
            <person name="Hartog M."/>
            <person name="Hua A."/>
            <person name="Humphray S.J."/>
            <person name="Jeong D.H."/>
            <person name="Jing Y."/>
            <person name="Jocker A."/>
            <person name="Kenton S.M."/>
            <person name="Kim D.J."/>
            <person name="Klee K."/>
            <person name="Lai H."/>
            <person name="Lang C."/>
            <person name="Lin S."/>
            <person name="Macmil S.L."/>
            <person name="Magdelenat G."/>
            <person name="Matthews L."/>
            <person name="McCorrison J."/>
            <person name="Monaghan E.L."/>
            <person name="Mun J.H."/>
            <person name="Najar F.Z."/>
            <person name="Nicholson C."/>
            <person name="Noirot C."/>
            <person name="O'Bleness M."/>
            <person name="Paule C.R."/>
            <person name="Poulain J."/>
            <person name="Prion F."/>
            <person name="Qin B."/>
            <person name="Qu C."/>
            <person name="Retzel E.F."/>
            <person name="Riddle C."/>
            <person name="Sallet E."/>
            <person name="Samain S."/>
            <person name="Samson N."/>
            <person name="Sanders I."/>
            <person name="Saurat O."/>
            <person name="Scarpelli C."/>
            <person name="Schiex T."/>
            <person name="Segurens B."/>
            <person name="Severin A.J."/>
            <person name="Sherrier D.J."/>
            <person name="Shi R."/>
            <person name="Sims S."/>
            <person name="Singer S.R."/>
            <person name="Sinharoy S."/>
            <person name="Sterck L."/>
            <person name="Viollet A."/>
            <person name="Wang B.B."/>
            <person name="Wang K."/>
            <person name="Wang M."/>
            <person name="Wang X."/>
            <person name="Warfsmann J."/>
            <person name="Weissenbach J."/>
            <person name="White D.D."/>
            <person name="White J.D."/>
            <person name="Wiley G.B."/>
            <person name="Wincker P."/>
            <person name="Xing Y."/>
            <person name="Yang L."/>
            <person name="Yao Z."/>
            <person name="Ying F."/>
            <person name="Zhai J."/>
            <person name="Zhou L."/>
            <person name="Zuber A."/>
            <person name="Denarie J."/>
            <person name="Dixon R.A."/>
            <person name="May G.D."/>
            <person name="Schwartz D.C."/>
            <person name="Rogers J."/>
            <person name="Quetier F."/>
            <person name="Town C.D."/>
            <person name="Roe B.A."/>
        </authorList>
    </citation>
    <scope>NUCLEOTIDE SEQUENCE [LARGE SCALE GENOMIC DNA]</scope>
    <source>
        <strain evidence="6">A17</strain>
        <strain evidence="8 9">cv. Jemalong A17</strain>
    </source>
</reference>
<dbReference type="GO" id="GO:0006887">
    <property type="term" value="P:exocytosis"/>
    <property type="evidence" value="ECO:0000318"/>
    <property type="project" value="GO_Central"/>
</dbReference>
<protein>
    <recommendedName>
        <fullName evidence="3">Exocyst subunit Exo70 family protein</fullName>
    </recommendedName>
</protein>
<keyword evidence="3" id="KW-0653">Protein transport</keyword>
<keyword evidence="2 3" id="KW-0813">Transport</keyword>
<proteinExistence type="inferred from homology"/>
<dbReference type="EMBL" id="CM001217">
    <property type="protein sequence ID" value="KEH44559.1"/>
    <property type="molecule type" value="Genomic_DNA"/>
</dbReference>
<evidence type="ECO:0000256" key="4">
    <source>
        <dbReference type="SAM" id="MobiDB-lite"/>
    </source>
</evidence>
<dbReference type="OrthoDB" id="1922221at2759"/>
<reference evidence="8" key="3">
    <citation type="submission" date="2015-04" db="UniProtKB">
        <authorList>
            <consortium name="EnsemblPlants"/>
        </authorList>
    </citation>
    <scope>IDENTIFICATION</scope>
    <source>
        <strain evidence="8">cv. Jemalong A17</strain>
    </source>
</reference>
<dbReference type="GO" id="GO:0015031">
    <property type="term" value="P:protein transport"/>
    <property type="evidence" value="ECO:0007669"/>
    <property type="project" value="UniProtKB-KW"/>
</dbReference>
<evidence type="ECO:0000259" key="5">
    <source>
        <dbReference type="Pfam" id="PF03081"/>
    </source>
</evidence>
<evidence type="ECO:0000256" key="1">
    <source>
        <dbReference type="ARBA" id="ARBA00006756"/>
    </source>
</evidence>
<feature type="compositionally biased region" description="Polar residues" evidence="4">
    <location>
        <begin position="449"/>
        <end position="462"/>
    </location>
</feature>
<dbReference type="STRING" id="3880.A0A072VRC7"/>
<accession>A0A072VRC7</accession>
<sequence>MDKLWSFSSRSGDIVDIGSQQWEEEKDNLHKQLDDLIPLPHVLEDVDCFLNNTKTTNSISREEIPNCVVVLHKSLESMMDKYNRGRRGRRSRFGQDLNDDNLFLDAVDRILKLSTTMSLSGFFLDKTSSVLEKVMIILENDLCAILHHPKSKTFRPTPPPVKSSSFGSLQLQFDLQDERESLRSNNLVDEDDKDGNLLPTFSTEEIFVMNKIATVMINAGYHTECCMTITNFRRNAFKNVMQKLGYTCVRMGDVYKMQWESLEGEILTWNKAFRHCTTVLFNIERKLYNSIFPNQPSISHGMFGDLARAVIINFLNFAQAVVLTKPSSEKLFKFLDMYETLRDDVEPVITLINGDGLEQCAKDLAYEMTMTKHGIIKAVVSMFYDLENSIKGDNERIPVPYGAVHPLTRYVMNYLKYACEYKVTLEQVFYQYCSDDYLATIGHHYVDDSNNNKGTSTSTADIQNEENNDKTRDQNLDGEPNKSPFVVQLMTIMDLLDENTERKSKLYRDMALRCVFLMNNGRYIVQKIKGCVDLHESMGDNWCRRRQTSLKFHHKSYQRETWTKVLQCLNPDGLHQQGNKVSKQVLRERFKCFNSMFEDIHKTQSSWMVSDEQLQSELRVSISALVIPAYRSFMGRFKHHLETGRHIDKYIKYHPDDIETLIDDFFVGNVTSMPRRRT</sequence>
<dbReference type="InterPro" id="IPR046364">
    <property type="entry name" value="Exo70_C"/>
</dbReference>
<dbReference type="HOGENOM" id="CLU_010236_2_1_1"/>
<dbReference type="Gramene" id="rna7022">
    <property type="protein sequence ID" value="RHN82831.1"/>
    <property type="gene ID" value="gene7022"/>
</dbReference>
<dbReference type="GO" id="GO:0005546">
    <property type="term" value="F:phosphatidylinositol-4,5-bisphosphate binding"/>
    <property type="evidence" value="ECO:0007669"/>
    <property type="project" value="InterPro"/>
</dbReference>
<evidence type="ECO:0000256" key="3">
    <source>
        <dbReference type="RuleBase" id="RU365026"/>
    </source>
</evidence>
<evidence type="ECO:0000313" key="6">
    <source>
        <dbReference type="EMBL" id="KEH44559.1"/>
    </source>
</evidence>